<gene>
    <name evidence="3" type="ORF">COX47_00210</name>
</gene>
<keyword evidence="1" id="KW-1133">Transmembrane helix</keyword>
<dbReference type="Gene3D" id="3.10.350.10">
    <property type="entry name" value="LysM domain"/>
    <property type="match status" value="2"/>
</dbReference>
<dbReference type="SUPFAM" id="SSF54106">
    <property type="entry name" value="LysM domain"/>
    <property type="match status" value="2"/>
</dbReference>
<feature type="domain" description="LysM" evidence="2">
    <location>
        <begin position="71"/>
        <end position="118"/>
    </location>
</feature>
<dbReference type="InterPro" id="IPR036779">
    <property type="entry name" value="LysM_dom_sf"/>
</dbReference>
<keyword evidence="1" id="KW-0472">Membrane</keyword>
<dbReference type="InterPro" id="IPR018392">
    <property type="entry name" value="LysM"/>
</dbReference>
<dbReference type="PANTHER" id="PTHR34700:SF4">
    <property type="entry name" value="PHAGE-LIKE ELEMENT PBSX PROTEIN XKDP"/>
    <property type="match status" value="1"/>
</dbReference>
<keyword evidence="1" id="KW-0812">Transmembrane</keyword>
<dbReference type="CDD" id="cd00118">
    <property type="entry name" value="LysM"/>
    <property type="match status" value="2"/>
</dbReference>
<dbReference type="SMART" id="SM00257">
    <property type="entry name" value="LysM"/>
    <property type="match status" value="2"/>
</dbReference>
<dbReference type="EMBL" id="PCRE01000002">
    <property type="protein sequence ID" value="PIP15365.1"/>
    <property type="molecule type" value="Genomic_DNA"/>
</dbReference>
<dbReference type="AlphaFoldDB" id="A0A2G9Y7Z7"/>
<dbReference type="PROSITE" id="PS51782">
    <property type="entry name" value="LYSM"/>
    <property type="match status" value="2"/>
</dbReference>
<organism evidence="3 4">
    <name type="scientific">Candidatus Roizmanbacteria bacterium CG23_combo_of_CG06-09_8_20_14_all_35_49</name>
    <dbReference type="NCBI Taxonomy" id="1974863"/>
    <lineage>
        <taxon>Bacteria</taxon>
        <taxon>Candidatus Roizmaniibacteriota</taxon>
    </lineage>
</organism>
<feature type="transmembrane region" description="Helical" evidence="1">
    <location>
        <begin position="23"/>
        <end position="41"/>
    </location>
</feature>
<dbReference type="Pfam" id="PF01476">
    <property type="entry name" value="LysM"/>
    <property type="match status" value="2"/>
</dbReference>
<proteinExistence type="predicted"/>
<feature type="domain" description="LysM" evidence="2">
    <location>
        <begin position="145"/>
        <end position="192"/>
    </location>
</feature>
<evidence type="ECO:0000313" key="3">
    <source>
        <dbReference type="EMBL" id="PIP15365.1"/>
    </source>
</evidence>
<name>A0A2G9Y7Z7_9BACT</name>
<dbReference type="InterPro" id="IPR052196">
    <property type="entry name" value="Bact_Kbp"/>
</dbReference>
<dbReference type="PANTHER" id="PTHR34700">
    <property type="entry name" value="POTASSIUM BINDING PROTEIN KBP"/>
    <property type="match status" value="1"/>
</dbReference>
<reference evidence="3 4" key="1">
    <citation type="submission" date="2017-09" db="EMBL/GenBank/DDBJ databases">
        <title>Depth-based differentiation of microbial function through sediment-hosted aquifers and enrichment of novel symbionts in the deep terrestrial subsurface.</title>
        <authorList>
            <person name="Probst A.J."/>
            <person name="Ladd B."/>
            <person name="Jarett J.K."/>
            <person name="Geller-Mcgrath D.E."/>
            <person name="Sieber C.M."/>
            <person name="Emerson J.B."/>
            <person name="Anantharaman K."/>
            <person name="Thomas B.C."/>
            <person name="Malmstrom R."/>
            <person name="Stieglmeier M."/>
            <person name="Klingl A."/>
            <person name="Woyke T."/>
            <person name="Ryan C.M."/>
            <person name="Banfield J.F."/>
        </authorList>
    </citation>
    <scope>NUCLEOTIDE SEQUENCE [LARGE SCALE GENOMIC DNA]</scope>
    <source>
        <strain evidence="3">CG23_combo_of_CG06-09_8_20_14_all_35_49</strain>
    </source>
</reference>
<comment type="caution">
    <text evidence="3">The sequence shown here is derived from an EMBL/GenBank/DDBJ whole genome shotgun (WGS) entry which is preliminary data.</text>
</comment>
<evidence type="ECO:0000259" key="2">
    <source>
        <dbReference type="PROSITE" id="PS51782"/>
    </source>
</evidence>
<dbReference type="Proteomes" id="UP000231025">
    <property type="component" value="Unassembled WGS sequence"/>
</dbReference>
<sequence>MTKKQPSLINYQKLLTSIVKEKYFSLLLGMFVSYVIASNLLKFLPKNIIFRLPTFAKKTAPTSPKSQIALKIYTVSEGDDLWHIAEKFYGSGFNAYDISVANNLDPSTTINAGQRLIIPQVTRRQQTVGDIYSGASTSQVTYTEGKYVVQPGDSLSIIAQKVYGDLYAWPRLLQANKLISPDIIEIGMILTIPR</sequence>
<accession>A0A2G9Y7Z7</accession>
<protein>
    <recommendedName>
        <fullName evidence="2">LysM domain-containing protein</fullName>
    </recommendedName>
</protein>
<evidence type="ECO:0000313" key="4">
    <source>
        <dbReference type="Proteomes" id="UP000231025"/>
    </source>
</evidence>
<evidence type="ECO:0000256" key="1">
    <source>
        <dbReference type="SAM" id="Phobius"/>
    </source>
</evidence>